<name>A0ABQ2MR23_9ACTN</name>
<proteinExistence type="predicted"/>
<dbReference type="Proteomes" id="UP000631535">
    <property type="component" value="Unassembled WGS sequence"/>
</dbReference>
<keyword evidence="1" id="KW-0472">Membrane</keyword>
<dbReference type="EMBL" id="BMMP01000019">
    <property type="protein sequence ID" value="GGO56257.1"/>
    <property type="molecule type" value="Genomic_DNA"/>
</dbReference>
<evidence type="ECO:0000313" key="3">
    <source>
        <dbReference type="Proteomes" id="UP000631535"/>
    </source>
</evidence>
<organism evidence="2 3">
    <name type="scientific">Streptomyces daqingensis</name>
    <dbReference type="NCBI Taxonomy" id="1472640"/>
    <lineage>
        <taxon>Bacteria</taxon>
        <taxon>Bacillati</taxon>
        <taxon>Actinomycetota</taxon>
        <taxon>Actinomycetes</taxon>
        <taxon>Kitasatosporales</taxon>
        <taxon>Streptomycetaceae</taxon>
        <taxon>Streptomyces</taxon>
    </lineage>
</organism>
<keyword evidence="1" id="KW-0812">Transmembrane</keyword>
<keyword evidence="1" id="KW-1133">Transmembrane helix</keyword>
<comment type="caution">
    <text evidence="2">The sequence shown here is derived from an EMBL/GenBank/DDBJ whole genome shotgun (WGS) entry which is preliminary data.</text>
</comment>
<protein>
    <submittedName>
        <fullName evidence="2">Uncharacterized protein</fullName>
    </submittedName>
</protein>
<reference evidence="3" key="1">
    <citation type="journal article" date="2019" name="Int. J. Syst. Evol. Microbiol.">
        <title>The Global Catalogue of Microorganisms (GCM) 10K type strain sequencing project: providing services to taxonomists for standard genome sequencing and annotation.</title>
        <authorList>
            <consortium name="The Broad Institute Genomics Platform"/>
            <consortium name="The Broad Institute Genome Sequencing Center for Infectious Disease"/>
            <person name="Wu L."/>
            <person name="Ma J."/>
        </authorList>
    </citation>
    <scope>NUCLEOTIDE SEQUENCE [LARGE SCALE GENOMIC DNA]</scope>
    <source>
        <strain evidence="3">CGMCC 4.7178</strain>
    </source>
</reference>
<feature type="transmembrane region" description="Helical" evidence="1">
    <location>
        <begin position="20"/>
        <end position="38"/>
    </location>
</feature>
<gene>
    <name evidence="2" type="ORF">GCM10012287_49430</name>
</gene>
<keyword evidence="3" id="KW-1185">Reference proteome</keyword>
<evidence type="ECO:0000256" key="1">
    <source>
        <dbReference type="SAM" id="Phobius"/>
    </source>
</evidence>
<accession>A0ABQ2MR23</accession>
<evidence type="ECO:0000313" key="2">
    <source>
        <dbReference type="EMBL" id="GGO56257.1"/>
    </source>
</evidence>
<sequence>MWSGDVSPEPPHFNDMGDNGLWIATLTGFTAVLASWVTSRGHTRAAQLQAEAAASIQEKARRDEVRRTSYLAFLEQAHLMGSEYRRTPTILSVEDHQERNGRLTEHRARLRELYGSFTKSCDTVTVYGHTSAILDACDGVSTASTAVYVAVGEIAEGTRPAASFSGVLNDYWSAVSVFIDAVRQDAP</sequence>